<dbReference type="Proteomes" id="UP000003856">
    <property type="component" value="Unassembled WGS sequence"/>
</dbReference>
<keyword evidence="4" id="KW-0812">Transmembrane</keyword>
<dbReference type="InterPro" id="IPR003644">
    <property type="entry name" value="Calx_beta"/>
</dbReference>
<gene>
    <name evidence="7" type="ORF">AcdelDRAFT_1727</name>
</gene>
<keyword evidence="8" id="KW-1185">Reference proteome</keyword>
<dbReference type="AlphaFoldDB" id="C5T497"/>
<keyword evidence="4" id="KW-1133">Transmembrane helix</keyword>
<evidence type="ECO:0000256" key="4">
    <source>
        <dbReference type="SAM" id="Phobius"/>
    </source>
</evidence>
<dbReference type="EMBL" id="ACQT01000043">
    <property type="protein sequence ID" value="EER60700.1"/>
    <property type="molecule type" value="Genomic_DNA"/>
</dbReference>
<keyword evidence="2" id="KW-0677">Repeat</keyword>
<dbReference type="Pfam" id="PF03160">
    <property type="entry name" value="Calx-beta"/>
    <property type="match status" value="1"/>
</dbReference>
<evidence type="ECO:0000313" key="7">
    <source>
        <dbReference type="EMBL" id="EER60700.1"/>
    </source>
</evidence>
<dbReference type="GO" id="GO:0016020">
    <property type="term" value="C:membrane"/>
    <property type="evidence" value="ECO:0007669"/>
    <property type="project" value="InterPro"/>
</dbReference>
<keyword evidence="1" id="KW-0732">Signal</keyword>
<evidence type="ECO:0000313" key="8">
    <source>
        <dbReference type="Proteomes" id="UP000003856"/>
    </source>
</evidence>
<feature type="domain" description="IPTL-CTERM protein sorting" evidence="6">
    <location>
        <begin position="90"/>
        <end position="104"/>
    </location>
</feature>
<dbReference type="NCBIfam" id="TIGR04174">
    <property type="entry name" value="IPTL_CTERM"/>
    <property type="match status" value="1"/>
</dbReference>
<dbReference type="Pfam" id="PF18203">
    <property type="entry name" value="IPTL-CTERM"/>
    <property type="match status" value="1"/>
</dbReference>
<dbReference type="PATRIC" id="fig|573060.9.peg.3418"/>
<feature type="transmembrane region" description="Helical" evidence="4">
    <location>
        <begin position="94"/>
        <end position="113"/>
    </location>
</feature>
<dbReference type="InterPro" id="IPR026442">
    <property type="entry name" value="IPTL_CTERM"/>
</dbReference>
<dbReference type="OrthoDB" id="8884718at2"/>
<dbReference type="RefSeq" id="WP_005795528.1">
    <property type="nucleotide sequence ID" value="NZ_ACQT01000043.1"/>
</dbReference>
<dbReference type="Gene3D" id="2.60.40.2030">
    <property type="match status" value="1"/>
</dbReference>
<feature type="domain" description="Calx-beta" evidence="5">
    <location>
        <begin position="3"/>
        <end position="79"/>
    </location>
</feature>
<dbReference type="SUPFAM" id="SSF141072">
    <property type="entry name" value="CalX-like"/>
    <property type="match status" value="1"/>
</dbReference>
<keyword evidence="3" id="KW-0106">Calcium</keyword>
<keyword evidence="4" id="KW-0472">Membrane</keyword>
<sequence>MGVSWHTVDGTALAGADYVAASGTLTWAANDSAPKNVTVLLQGDAAVEHDENCTLQLDGFVGMAAGASAVATGTILNDDAPPPPPEGVKSVPTLSDWALVVLSFGLLAPVVHARRRRAR</sequence>
<evidence type="ECO:0000256" key="3">
    <source>
        <dbReference type="ARBA" id="ARBA00022837"/>
    </source>
</evidence>
<name>C5T497_ACIDE</name>
<dbReference type="InterPro" id="IPR038081">
    <property type="entry name" value="CalX-like_sf"/>
</dbReference>
<evidence type="ECO:0000256" key="1">
    <source>
        <dbReference type="ARBA" id="ARBA00022729"/>
    </source>
</evidence>
<reference evidence="7 8" key="1">
    <citation type="submission" date="2009-05" db="EMBL/GenBank/DDBJ databases">
        <title>The draft genome of Acidovorax delafieldii 2AN.</title>
        <authorList>
            <consortium name="US DOE Joint Genome Institute (JGI-PGF)"/>
            <person name="Lucas S."/>
            <person name="Copeland A."/>
            <person name="Lapidus A."/>
            <person name="Glavina del Rio T."/>
            <person name="Tice H."/>
            <person name="Bruce D."/>
            <person name="Goodwin L."/>
            <person name="Pitluck S."/>
            <person name="Larimer F."/>
            <person name="Land M.L."/>
            <person name="Hauser L."/>
            <person name="Shelobolina E.S."/>
            <person name="Picardal F."/>
            <person name="Roden E."/>
            <person name="Emerson D."/>
        </authorList>
    </citation>
    <scope>NUCLEOTIDE SEQUENCE [LARGE SCALE GENOMIC DNA]</scope>
    <source>
        <strain evidence="7 8">2AN</strain>
    </source>
</reference>
<comment type="caution">
    <text evidence="7">The sequence shown here is derived from an EMBL/GenBank/DDBJ whole genome shotgun (WGS) entry which is preliminary data.</text>
</comment>
<accession>C5T497</accession>
<evidence type="ECO:0000259" key="6">
    <source>
        <dbReference type="Pfam" id="PF18203"/>
    </source>
</evidence>
<evidence type="ECO:0000259" key="5">
    <source>
        <dbReference type="Pfam" id="PF03160"/>
    </source>
</evidence>
<evidence type="ECO:0000256" key="2">
    <source>
        <dbReference type="ARBA" id="ARBA00022737"/>
    </source>
</evidence>
<proteinExistence type="predicted"/>
<dbReference type="GO" id="GO:0007154">
    <property type="term" value="P:cell communication"/>
    <property type="evidence" value="ECO:0007669"/>
    <property type="project" value="InterPro"/>
</dbReference>
<organism evidence="7 8">
    <name type="scientific">Acidovorax delafieldii 2AN</name>
    <dbReference type="NCBI Taxonomy" id="573060"/>
    <lineage>
        <taxon>Bacteria</taxon>
        <taxon>Pseudomonadati</taxon>
        <taxon>Pseudomonadota</taxon>
        <taxon>Betaproteobacteria</taxon>
        <taxon>Burkholderiales</taxon>
        <taxon>Comamonadaceae</taxon>
        <taxon>Acidovorax</taxon>
    </lineage>
</organism>
<protein>
    <submittedName>
        <fullName evidence="7">Uncharacterized protein</fullName>
    </submittedName>
</protein>